<evidence type="ECO:0000256" key="11">
    <source>
        <dbReference type="RuleBase" id="RU003357"/>
    </source>
</evidence>
<gene>
    <name evidence="15" type="ORF">QC823_11555</name>
</gene>
<comment type="similarity">
    <text evidence="9 11">Belongs to the TonB-dependent receptor family.</text>
</comment>
<evidence type="ECO:0000313" key="15">
    <source>
        <dbReference type="EMBL" id="MDR5899621.1"/>
    </source>
</evidence>
<dbReference type="PANTHER" id="PTHR30069:SF49">
    <property type="entry name" value="OUTER MEMBRANE PROTEIN C"/>
    <property type="match status" value="1"/>
</dbReference>
<keyword evidence="7 9" id="KW-0472">Membrane</keyword>
<feature type="chain" id="PRO_5045488553" evidence="12">
    <location>
        <begin position="25"/>
        <end position="678"/>
    </location>
</feature>
<keyword evidence="6 11" id="KW-0798">TonB box</keyword>
<evidence type="ECO:0000256" key="10">
    <source>
        <dbReference type="PROSITE-ProRule" id="PRU10144"/>
    </source>
</evidence>
<evidence type="ECO:0000256" key="4">
    <source>
        <dbReference type="ARBA" id="ARBA00022692"/>
    </source>
</evidence>
<dbReference type="InterPro" id="IPR000531">
    <property type="entry name" value="Beta-barrel_TonB"/>
</dbReference>
<evidence type="ECO:0000313" key="16">
    <source>
        <dbReference type="Proteomes" id="UP001254564"/>
    </source>
</evidence>
<sequence length="678" mass="74082">MNSRFTRLPMVIGIAFAATTAANAQTNTLIVEGDRTLGGETQLSPLASPAPAADAAEWLRRLNGVEAIRMGGHGLDPVIRGQQGNALNVLIDGGYVFGGCPNRMDPPTAYAPLQSFDRVIVSRGVTTLQHGAGGSGGTIEFVREAPTLTADETYQGNVGAKYGENGDSTGLYANLSAGNKTGYLRFFGERQTANDYEDGDGRRIHSGFETTSGGLTLGLTPQEGTEIALGVESVRERDVKFAGSGMDSPESDNDTVRLRLDHAFSDTLRVENRLQYTRIDHVMDNYSLRMPPKMPNGMPMKMRSPTESDTFTLKNMWEQQFANSDLRLGINVLQNKRDAFIVNDSSNTVIFNSWPDVTTRQSGVFAELDHYLNQDVTLSGGFRVDYSQASADAAYTATEAGNVAANFYQNAYGVEGNLDNDSVLLGGFLRGELQLAPNRTLYASLSRAERDADATERYFAKGDWVGNPSLDAETHQQIDIGLVSQQGNVGWEMSAYADRVNDYILRDRQTISGMNKGNPVSVYRNIDATLYGVELSGEWRWAPTWETRGQLSWVRGDNLDDGGTLANIAPLRGQLAQFYLDDNWEAGLTARFSDSQSRLALGEEATAGYVLLDFEAAWYWNNVAFRAGALNLLDKTYSDFLNRNRNANDPFLAGDSASAGLPLNEPGRSVWLGVDYAF</sequence>
<keyword evidence="3 9" id="KW-1134">Transmembrane beta strand</keyword>
<evidence type="ECO:0000256" key="5">
    <source>
        <dbReference type="ARBA" id="ARBA00022729"/>
    </source>
</evidence>
<organism evidence="15 16">
    <name type="scientific">Vreelandella vilamensis</name>
    <dbReference type="NCBI Taxonomy" id="531309"/>
    <lineage>
        <taxon>Bacteria</taxon>
        <taxon>Pseudomonadati</taxon>
        <taxon>Pseudomonadota</taxon>
        <taxon>Gammaproteobacteria</taxon>
        <taxon>Oceanospirillales</taxon>
        <taxon>Halomonadaceae</taxon>
        <taxon>Vreelandella</taxon>
    </lineage>
</organism>
<evidence type="ECO:0000256" key="3">
    <source>
        <dbReference type="ARBA" id="ARBA00022452"/>
    </source>
</evidence>
<dbReference type="InterPro" id="IPR036942">
    <property type="entry name" value="Beta-barrel_TonB_sf"/>
</dbReference>
<keyword evidence="2 9" id="KW-0813">Transport</keyword>
<dbReference type="PROSITE" id="PS52016">
    <property type="entry name" value="TONB_DEPENDENT_REC_3"/>
    <property type="match status" value="1"/>
</dbReference>
<evidence type="ECO:0000259" key="13">
    <source>
        <dbReference type="Pfam" id="PF00593"/>
    </source>
</evidence>
<evidence type="ECO:0000256" key="6">
    <source>
        <dbReference type="ARBA" id="ARBA00023077"/>
    </source>
</evidence>
<dbReference type="InterPro" id="IPR039426">
    <property type="entry name" value="TonB-dep_rcpt-like"/>
</dbReference>
<dbReference type="Proteomes" id="UP001254564">
    <property type="component" value="Unassembled WGS sequence"/>
</dbReference>
<keyword evidence="8 9" id="KW-0998">Cell outer membrane</keyword>
<keyword evidence="5 12" id="KW-0732">Signal</keyword>
<reference evidence="15 16" key="1">
    <citation type="submission" date="2023-04" db="EMBL/GenBank/DDBJ databases">
        <title>A long-awaited taxogenomic arrangement of the family Halomonadaceae.</title>
        <authorList>
            <person name="De La Haba R."/>
            <person name="Chuvochina M."/>
            <person name="Wittouck S."/>
            <person name="Arahal D.R."/>
            <person name="Sanchez-Porro C."/>
            <person name="Hugenholtz P."/>
            <person name="Ventosa A."/>
        </authorList>
    </citation>
    <scope>NUCLEOTIDE SEQUENCE [LARGE SCALE GENOMIC DNA]</scope>
    <source>
        <strain evidence="15 16">DSM 21020</strain>
    </source>
</reference>
<comment type="caution">
    <text evidence="15">The sequence shown here is derived from an EMBL/GenBank/DDBJ whole genome shotgun (WGS) entry which is preliminary data.</text>
</comment>
<dbReference type="InterPro" id="IPR037066">
    <property type="entry name" value="Plug_dom_sf"/>
</dbReference>
<dbReference type="SUPFAM" id="SSF56935">
    <property type="entry name" value="Porins"/>
    <property type="match status" value="1"/>
</dbReference>
<dbReference type="InterPro" id="IPR012910">
    <property type="entry name" value="Plug_dom"/>
</dbReference>
<keyword evidence="16" id="KW-1185">Reference proteome</keyword>
<evidence type="ECO:0000256" key="7">
    <source>
        <dbReference type="ARBA" id="ARBA00023136"/>
    </source>
</evidence>
<dbReference type="EMBL" id="JARWAN010000018">
    <property type="protein sequence ID" value="MDR5899621.1"/>
    <property type="molecule type" value="Genomic_DNA"/>
</dbReference>
<proteinExistence type="inferred from homology"/>
<evidence type="ECO:0000256" key="12">
    <source>
        <dbReference type="SAM" id="SignalP"/>
    </source>
</evidence>
<feature type="domain" description="TonB-dependent receptor plug" evidence="14">
    <location>
        <begin position="51"/>
        <end position="138"/>
    </location>
</feature>
<evidence type="ECO:0000256" key="9">
    <source>
        <dbReference type="PROSITE-ProRule" id="PRU01360"/>
    </source>
</evidence>
<feature type="signal peptide" evidence="12">
    <location>
        <begin position="1"/>
        <end position="24"/>
    </location>
</feature>
<dbReference type="Pfam" id="PF07715">
    <property type="entry name" value="Plug"/>
    <property type="match status" value="1"/>
</dbReference>
<dbReference type="PANTHER" id="PTHR30069">
    <property type="entry name" value="TONB-DEPENDENT OUTER MEMBRANE RECEPTOR"/>
    <property type="match status" value="1"/>
</dbReference>
<dbReference type="Gene3D" id="2.40.170.20">
    <property type="entry name" value="TonB-dependent receptor, beta-barrel domain"/>
    <property type="match status" value="1"/>
</dbReference>
<keyword evidence="15" id="KW-0675">Receptor</keyword>
<accession>A0ABU1H5P4</accession>
<evidence type="ECO:0000259" key="14">
    <source>
        <dbReference type="Pfam" id="PF07715"/>
    </source>
</evidence>
<dbReference type="RefSeq" id="WP_309656503.1">
    <property type="nucleotide sequence ID" value="NZ_JARWAN010000018.1"/>
</dbReference>
<feature type="short sequence motif" description="TonB C-terminal box" evidence="10">
    <location>
        <begin position="661"/>
        <end position="678"/>
    </location>
</feature>
<feature type="domain" description="TonB-dependent receptor-like beta-barrel" evidence="13">
    <location>
        <begin position="194"/>
        <end position="632"/>
    </location>
</feature>
<comment type="subcellular location">
    <subcellularLocation>
        <location evidence="1 9">Cell outer membrane</location>
        <topology evidence="1 9">Multi-pass membrane protein</topology>
    </subcellularLocation>
</comment>
<dbReference type="Gene3D" id="2.170.130.10">
    <property type="entry name" value="TonB-dependent receptor, plug domain"/>
    <property type="match status" value="1"/>
</dbReference>
<dbReference type="InterPro" id="IPR010917">
    <property type="entry name" value="TonB_rcpt_CS"/>
</dbReference>
<protein>
    <submittedName>
        <fullName evidence="15">TonB-dependent receptor</fullName>
    </submittedName>
</protein>
<dbReference type="PROSITE" id="PS01156">
    <property type="entry name" value="TONB_DEPENDENT_REC_2"/>
    <property type="match status" value="1"/>
</dbReference>
<dbReference type="Pfam" id="PF00593">
    <property type="entry name" value="TonB_dep_Rec_b-barrel"/>
    <property type="match status" value="1"/>
</dbReference>
<evidence type="ECO:0000256" key="1">
    <source>
        <dbReference type="ARBA" id="ARBA00004571"/>
    </source>
</evidence>
<evidence type="ECO:0000256" key="8">
    <source>
        <dbReference type="ARBA" id="ARBA00023237"/>
    </source>
</evidence>
<name>A0ABU1H5P4_9GAMM</name>
<evidence type="ECO:0000256" key="2">
    <source>
        <dbReference type="ARBA" id="ARBA00022448"/>
    </source>
</evidence>
<keyword evidence="4 9" id="KW-0812">Transmembrane</keyword>